<dbReference type="STRING" id="882083.SacmaDRAFT_4025"/>
<dbReference type="Gene3D" id="1.20.90.10">
    <property type="entry name" value="Phospholipase A2 domain"/>
    <property type="match status" value="1"/>
</dbReference>
<feature type="transmembrane region" description="Helical" evidence="1">
    <location>
        <begin position="328"/>
        <end position="347"/>
    </location>
</feature>
<dbReference type="GO" id="GO:0006644">
    <property type="term" value="P:phospholipid metabolic process"/>
    <property type="evidence" value="ECO:0007669"/>
    <property type="project" value="InterPro"/>
</dbReference>
<sequence length="726" mass="76365">MPEQGEESPHASRRRHGVVGTTAWLVLLVLAVTSFGFVASRAEAVPRHGPLRQDTAAAARAIDALLAPGSSAEALTLLPPDFTEVTGVVPGSSGARDGSIRAVHVDGGCSTPWGDDNTRWDFATACRSHDLGYDLLRYAEKKGQPLGPQVRRALDDRLSADMHATCRTNPQDSRQLCEAVAAVYSAGLVVNSWHQRWGPPVGEPILPLLAGVAAIGMLLSFRLRGWLLARRHRPKHRATARVPRTPVPGRRWTLLGVGSIGVLMSGESAVALAGWVGVGQGWLWPLTWVAQLSFLFFFAGGHANARCWLAVEESGGGYREYLAHRASWLLRLTLVFAVVAFLVPIALELLRIPEGTTAVVMRIALHPLWLLGLYVLTVVATPVMFALYRRAPLAVPLALAAVLALAEWSATGLGLTPLRDLAALALALLGQQLAFAHHEGHSPPRWVMGAVAVVGAGALAAGAVSGVVPLTMLGTPGAAPALSGPALPVLLLGAVQLGVLGLVRRPLSGLAARPWTLRLAGFAARAPMSLYLLFLSAMLLLVAAVYLPGRLGTDLAWMLRPRPLLALALLAGPAALVFLWFERHLGHRPPPLPTWRPVPEGLDRFLARAATAAGIGYSTAGVFGFALTSFGDTEITVVPGLLLDPVQSLVHLLLGMSLLHSVRTGASSAPGTWLLTALACVPPLLFASTAPDVDAIGVAVPVATGALALAAAVLTGVFSPSRTARP</sequence>
<proteinExistence type="predicted"/>
<dbReference type="SUPFAM" id="SSF48619">
    <property type="entry name" value="Phospholipase A2, PLA2"/>
    <property type="match status" value="1"/>
</dbReference>
<dbReference type="RefSeq" id="WP_009155599.1">
    <property type="nucleotide sequence ID" value="NZ_CM001439.1"/>
</dbReference>
<keyword evidence="1" id="KW-1133">Transmembrane helix</keyword>
<feature type="transmembrane region" description="Helical" evidence="1">
    <location>
        <begin position="254"/>
        <end position="276"/>
    </location>
</feature>
<gene>
    <name evidence="2" type="ORF">SacmaDRAFT_4025</name>
</gene>
<feature type="transmembrane region" description="Helical" evidence="1">
    <location>
        <begin position="671"/>
        <end position="690"/>
    </location>
</feature>
<dbReference type="InterPro" id="IPR036444">
    <property type="entry name" value="PLipase_A2_dom_sf"/>
</dbReference>
<keyword evidence="1" id="KW-0472">Membrane</keyword>
<feature type="transmembrane region" description="Helical" evidence="1">
    <location>
        <begin position="528"/>
        <end position="549"/>
    </location>
</feature>
<feature type="transmembrane region" description="Helical" evidence="1">
    <location>
        <begin position="696"/>
        <end position="718"/>
    </location>
</feature>
<dbReference type="Pfam" id="PF09056">
    <property type="entry name" value="Phospholip_A2_3"/>
    <property type="match status" value="1"/>
</dbReference>
<accession>H5X4U2</accession>
<name>H5X4U2_9PSEU</name>
<dbReference type="GO" id="GO:0004623">
    <property type="term" value="F:phospholipase A2 activity"/>
    <property type="evidence" value="ECO:0007669"/>
    <property type="project" value="InterPro"/>
</dbReference>
<keyword evidence="1" id="KW-0812">Transmembrane</keyword>
<feature type="transmembrane region" description="Helical" evidence="1">
    <location>
        <begin position="205"/>
        <end position="227"/>
    </location>
</feature>
<protein>
    <submittedName>
        <fullName evidence="2">Prokaryotic phospholipase A2</fullName>
    </submittedName>
</protein>
<feature type="transmembrane region" description="Helical" evidence="1">
    <location>
        <begin position="605"/>
        <end position="626"/>
    </location>
</feature>
<feature type="transmembrane region" description="Helical" evidence="1">
    <location>
        <begin position="18"/>
        <end position="39"/>
    </location>
</feature>
<keyword evidence="3" id="KW-1185">Reference proteome</keyword>
<reference evidence="2 3" key="1">
    <citation type="journal article" date="2012" name="Stand. Genomic Sci.">
        <title>Genome sequence of the ocean sediment bacterium Saccharomonospora marina type strain (XMU15(T)).</title>
        <authorList>
            <person name="Klenk H.P."/>
            <person name="Lu M."/>
            <person name="Lucas S."/>
            <person name="Lapidus A."/>
            <person name="Copeland A."/>
            <person name="Pitluck S."/>
            <person name="Goodwin L.A."/>
            <person name="Han C."/>
            <person name="Tapia R."/>
            <person name="Brambilla E.M."/>
            <person name="Potter G."/>
            <person name="Land M."/>
            <person name="Ivanova N."/>
            <person name="Rohde M."/>
            <person name="Goker M."/>
            <person name="Detter J.C."/>
            <person name="Li W.J."/>
            <person name="Kyrpides N.C."/>
            <person name="Woyke T."/>
        </authorList>
    </citation>
    <scope>NUCLEOTIDE SEQUENCE [LARGE SCALE GENOMIC DNA]</scope>
    <source>
        <strain evidence="2 3">XMU15</strain>
    </source>
</reference>
<dbReference type="Proteomes" id="UP000004926">
    <property type="component" value="Chromosome"/>
</dbReference>
<evidence type="ECO:0000313" key="3">
    <source>
        <dbReference type="Proteomes" id="UP000004926"/>
    </source>
</evidence>
<dbReference type="AlphaFoldDB" id="H5X4U2"/>
<feature type="transmembrane region" description="Helical" evidence="1">
    <location>
        <begin position="450"/>
        <end position="474"/>
    </location>
</feature>
<evidence type="ECO:0000313" key="2">
    <source>
        <dbReference type="EMBL" id="EHR52221.1"/>
    </source>
</evidence>
<dbReference type="eggNOG" id="COG1835">
    <property type="taxonomic scope" value="Bacteria"/>
</dbReference>
<dbReference type="OrthoDB" id="3389925at2"/>
<dbReference type="EMBL" id="CM001439">
    <property type="protein sequence ID" value="EHR52221.1"/>
    <property type="molecule type" value="Genomic_DNA"/>
</dbReference>
<feature type="transmembrane region" description="Helical" evidence="1">
    <location>
        <begin position="367"/>
        <end position="388"/>
    </location>
</feature>
<dbReference type="GO" id="GO:0050482">
    <property type="term" value="P:arachidonate secretion"/>
    <property type="evidence" value="ECO:0007669"/>
    <property type="project" value="InterPro"/>
</dbReference>
<feature type="transmembrane region" description="Helical" evidence="1">
    <location>
        <begin position="486"/>
        <end position="507"/>
    </location>
</feature>
<organism evidence="2 3">
    <name type="scientific">Saccharomonospora marina XMU15</name>
    <dbReference type="NCBI Taxonomy" id="882083"/>
    <lineage>
        <taxon>Bacteria</taxon>
        <taxon>Bacillati</taxon>
        <taxon>Actinomycetota</taxon>
        <taxon>Actinomycetes</taxon>
        <taxon>Pseudonocardiales</taxon>
        <taxon>Pseudonocardiaceae</taxon>
        <taxon>Saccharomonospora</taxon>
    </lineage>
</organism>
<feature type="transmembrane region" description="Helical" evidence="1">
    <location>
        <begin position="282"/>
        <end position="299"/>
    </location>
</feature>
<feature type="transmembrane region" description="Helical" evidence="1">
    <location>
        <begin position="395"/>
        <end position="415"/>
    </location>
</feature>
<feature type="transmembrane region" description="Helical" evidence="1">
    <location>
        <begin position="564"/>
        <end position="581"/>
    </location>
</feature>
<evidence type="ECO:0000256" key="1">
    <source>
        <dbReference type="SAM" id="Phobius"/>
    </source>
</evidence>
<dbReference type="HOGENOM" id="CLU_373789_0_0_11"/>
<dbReference type="InterPro" id="IPR015141">
    <property type="entry name" value="PLipase_A2_prok/fun"/>
</dbReference>